<keyword evidence="5 7" id="KW-0472">Membrane</keyword>
<comment type="subcellular location">
    <subcellularLocation>
        <location evidence="1">Membrane</location>
        <topology evidence="1">Multi-pass membrane protein</topology>
    </subcellularLocation>
</comment>
<evidence type="ECO:0000256" key="5">
    <source>
        <dbReference type="ARBA" id="ARBA00023136"/>
    </source>
</evidence>
<accession>A0A9N9TDX5</accession>
<reference evidence="8" key="1">
    <citation type="submission" date="2022-01" db="EMBL/GenBank/DDBJ databases">
        <authorList>
            <person name="King R."/>
        </authorList>
    </citation>
    <scope>NUCLEOTIDE SEQUENCE</scope>
</reference>
<proteinExistence type="inferred from homology"/>
<dbReference type="InterPro" id="IPR007248">
    <property type="entry name" value="Mpv17_PMP22"/>
</dbReference>
<sequence length="214" mass="24644">MNFSTRKSFYRIILAFKHPIKSYKKVLKTYPVLVQSLQTGLLYGCSDVLAQRFVEKAPLTNIDTRRCLIFATAGAIYTGPIVTLWYRLLARKIGTTGNLVTIKKVIIDQFVFVPFFHFGLLTTLNTLHGHNIKVLNDQLRLKYLDILFASVRLWPIVQLINFRFTPLNYQVLVSQSIALFWNVYISWKTQQGINKNTSSKHKDTDKCILLSKAV</sequence>
<keyword evidence="4 7" id="KW-1133">Transmembrane helix</keyword>
<dbReference type="AlphaFoldDB" id="A0A9N9TDX5"/>
<dbReference type="PANTHER" id="PTHR11266:SF17">
    <property type="entry name" value="PROTEIN MPV17"/>
    <property type="match status" value="1"/>
</dbReference>
<dbReference type="GO" id="GO:0016020">
    <property type="term" value="C:membrane"/>
    <property type="evidence" value="ECO:0007669"/>
    <property type="project" value="UniProtKB-SubCell"/>
</dbReference>
<organism evidence="8 9">
    <name type="scientific">Diabrotica balteata</name>
    <name type="common">Banded cucumber beetle</name>
    <dbReference type="NCBI Taxonomy" id="107213"/>
    <lineage>
        <taxon>Eukaryota</taxon>
        <taxon>Metazoa</taxon>
        <taxon>Ecdysozoa</taxon>
        <taxon>Arthropoda</taxon>
        <taxon>Hexapoda</taxon>
        <taxon>Insecta</taxon>
        <taxon>Pterygota</taxon>
        <taxon>Neoptera</taxon>
        <taxon>Endopterygota</taxon>
        <taxon>Coleoptera</taxon>
        <taxon>Polyphaga</taxon>
        <taxon>Cucujiformia</taxon>
        <taxon>Chrysomeloidea</taxon>
        <taxon>Chrysomelidae</taxon>
        <taxon>Galerucinae</taxon>
        <taxon>Diabroticina</taxon>
        <taxon>Diabroticites</taxon>
        <taxon>Diabrotica</taxon>
    </lineage>
</organism>
<evidence type="ECO:0000256" key="1">
    <source>
        <dbReference type="ARBA" id="ARBA00004141"/>
    </source>
</evidence>
<comment type="similarity">
    <text evidence="2 7">Belongs to the peroxisomal membrane protein PXMP2/4 family.</text>
</comment>
<evidence type="ECO:0000256" key="7">
    <source>
        <dbReference type="RuleBase" id="RU363053"/>
    </source>
</evidence>
<protein>
    <recommendedName>
        <fullName evidence="6">Mitochondrial inner membrane protein Mpv17</fullName>
    </recommendedName>
</protein>
<dbReference type="Proteomes" id="UP001153709">
    <property type="component" value="Chromosome 9"/>
</dbReference>
<keyword evidence="9" id="KW-1185">Reference proteome</keyword>
<name>A0A9N9TDX5_DIABA</name>
<evidence type="ECO:0000313" key="9">
    <source>
        <dbReference type="Proteomes" id="UP001153709"/>
    </source>
</evidence>
<dbReference type="Pfam" id="PF04117">
    <property type="entry name" value="Mpv17_PMP22"/>
    <property type="match status" value="1"/>
</dbReference>
<dbReference type="OrthoDB" id="430207at2759"/>
<keyword evidence="3 7" id="KW-0812">Transmembrane</keyword>
<feature type="transmembrane region" description="Helical" evidence="7">
    <location>
        <begin position="106"/>
        <end position="127"/>
    </location>
</feature>
<evidence type="ECO:0000313" key="8">
    <source>
        <dbReference type="EMBL" id="CAG9840653.1"/>
    </source>
</evidence>
<dbReference type="GO" id="GO:0015267">
    <property type="term" value="F:channel activity"/>
    <property type="evidence" value="ECO:0007669"/>
    <property type="project" value="TreeGrafter"/>
</dbReference>
<dbReference type="PANTHER" id="PTHR11266">
    <property type="entry name" value="PEROXISOMAL MEMBRANE PROTEIN 2, PXMP2 MPV17"/>
    <property type="match status" value="1"/>
</dbReference>
<evidence type="ECO:0000256" key="3">
    <source>
        <dbReference type="ARBA" id="ARBA00022692"/>
    </source>
</evidence>
<gene>
    <name evidence="8" type="ORF">DIABBA_LOCUS13278</name>
</gene>
<feature type="transmembrane region" description="Helical" evidence="7">
    <location>
        <begin position="67"/>
        <end position="86"/>
    </location>
</feature>
<dbReference type="GO" id="GO:1901858">
    <property type="term" value="P:regulation of mitochondrial DNA metabolic process"/>
    <property type="evidence" value="ECO:0007669"/>
    <property type="project" value="TreeGrafter"/>
</dbReference>
<evidence type="ECO:0000256" key="6">
    <source>
        <dbReference type="ARBA" id="ARBA00049743"/>
    </source>
</evidence>
<dbReference type="EMBL" id="OU898284">
    <property type="protein sequence ID" value="CAG9840653.1"/>
    <property type="molecule type" value="Genomic_DNA"/>
</dbReference>
<evidence type="ECO:0000256" key="4">
    <source>
        <dbReference type="ARBA" id="ARBA00022989"/>
    </source>
</evidence>
<evidence type="ECO:0000256" key="2">
    <source>
        <dbReference type="ARBA" id="ARBA00006824"/>
    </source>
</evidence>
<dbReference type="GO" id="GO:0005739">
    <property type="term" value="C:mitochondrion"/>
    <property type="evidence" value="ECO:0007669"/>
    <property type="project" value="TreeGrafter"/>
</dbReference>